<sequence length="879" mass="91103">MNKFLVFVLVSGYHLGSLAKAEIIPDTTLPSNSIIQTNGSVNEITGGTIIENKLLFHSFEKFSIPTGTEAYFNNPLQVENIFSRVTGLSASQINGLIRNNGTANLFLLNPQGIIFGSNASLNIGGSFIATTANSIQFASGNFFSATNPQAPPLLKVSVPIGLQFGNSAGDIVVQGVGNSLSIDFDTFAINRQNRPVGLAVAPGQTLALVGGNVLLEGGNLTATGGRVEVGSVNQEGTVKLTSTNPGWAFSYENINNFKDIKLSQAASIDTSGNGGAIHIQGQRISLIDGSAMLANNFNDGAAGIITVKGSESVEVIGQASYNPFYGGVFTDVAPGATGNGGNLTIETRRLLVANGTQISSGTFSSGNAGTLTVKAENVELIGATPLGTSGLFAPVAPGVSGNGGNINIETGRLLITDGAQIVASSFGFGASGNAGNVIVKAVEIDVNGSSPGNSSGLFASVLPGGTGNAGKLILETGKLRVNDGGLILVSNDGFGKTGELTIRASEINVTGFNQFNPSLIETTEGLDGSSDGGRLTIETGNLEVANGGQIATGTFGAGNGGELNVRATEIRLIGTTEKGRSGLFASNLIGTGAGGDINIAVDKLIIRDGATINASNFSSINPNVPPGQGTSGNINVQANVIVLDNKSIITTETLGDKGNINLQSEKIQMLRGSKITTNARGNGIGGNIFIDTDFLIGVPRQNSDITANAQQSFAGQVVVNAKAIFGTKFRPSLTQESDITASSEAGVKFNGIVQINISDTDFSQQGLWIPESTFNDSSQQIVDGCRGDKTNSFTIVGRQGLPENPTTRIQGQVLWQDLRIFPNKNSRRTQSVTEKQISTINNQELIESQAWIKNVDDEIELIAKAPTTVQIPKNQGSCN</sequence>
<evidence type="ECO:0000259" key="1">
    <source>
        <dbReference type="SMART" id="SM00912"/>
    </source>
</evidence>
<protein>
    <recommendedName>
        <fullName evidence="1">Filamentous haemagglutinin FhaB/tRNA nuclease CdiA-like TPS domain-containing protein</fullName>
    </recommendedName>
</protein>
<dbReference type="OrthoDB" id="474851at2"/>
<dbReference type="InterPro" id="IPR008638">
    <property type="entry name" value="FhaB/CdiA-like_TPS"/>
</dbReference>
<reference evidence="2" key="2">
    <citation type="journal article" date="2019" name="Genome Biol. Evol.">
        <title>Day and night: Metabolic profiles and evolutionary relationships of six axenic non-marine cyanobacteria.</title>
        <authorList>
            <person name="Will S.E."/>
            <person name="Henke P."/>
            <person name="Boedeker C."/>
            <person name="Huang S."/>
            <person name="Brinkmann H."/>
            <person name="Rohde M."/>
            <person name="Jarek M."/>
            <person name="Friedl T."/>
            <person name="Seufert S."/>
            <person name="Schumacher M."/>
            <person name="Overmann J."/>
            <person name="Neumann-Schaal M."/>
            <person name="Petersen J."/>
        </authorList>
    </citation>
    <scope>NUCLEOTIDE SEQUENCE [LARGE SCALE GENOMIC DNA]</scope>
    <source>
        <strain evidence="2">PCC 7102</strain>
    </source>
</reference>
<evidence type="ECO:0000313" key="3">
    <source>
        <dbReference type="Proteomes" id="UP000271624"/>
    </source>
</evidence>
<reference evidence="2" key="1">
    <citation type="submission" date="2018-12" db="EMBL/GenBank/DDBJ databases">
        <authorList>
            <person name="Will S."/>
            <person name="Neumann-Schaal M."/>
            <person name="Henke P."/>
        </authorList>
    </citation>
    <scope>NUCLEOTIDE SEQUENCE</scope>
    <source>
        <strain evidence="2">PCC 7102</strain>
    </source>
</reference>
<dbReference type="Proteomes" id="UP000271624">
    <property type="component" value="Unassembled WGS sequence"/>
</dbReference>
<dbReference type="NCBIfam" id="TIGR01901">
    <property type="entry name" value="adhes_NPXG"/>
    <property type="match status" value="1"/>
</dbReference>
<dbReference type="InterPro" id="IPR011050">
    <property type="entry name" value="Pectin_lyase_fold/virulence"/>
</dbReference>
<evidence type="ECO:0000313" key="2">
    <source>
        <dbReference type="EMBL" id="RUT02870.1"/>
    </source>
</evidence>
<keyword evidence="3" id="KW-1185">Reference proteome</keyword>
<dbReference type="Pfam" id="PF05860">
    <property type="entry name" value="TPS"/>
    <property type="match status" value="1"/>
</dbReference>
<proteinExistence type="predicted"/>
<comment type="caution">
    <text evidence="2">The sequence shown here is derived from an EMBL/GenBank/DDBJ whole genome shotgun (WGS) entry which is preliminary data.</text>
</comment>
<feature type="domain" description="Filamentous haemagglutinin FhaB/tRNA nuclease CdiA-like TPS" evidence="1">
    <location>
        <begin position="26"/>
        <end position="138"/>
    </location>
</feature>
<name>A0A433V9T8_9CYAN</name>
<dbReference type="Gene3D" id="2.160.20.10">
    <property type="entry name" value="Single-stranded right-handed beta-helix, Pectin lyase-like"/>
    <property type="match status" value="2"/>
</dbReference>
<gene>
    <name evidence="2" type="ORF">DSM106972_057900</name>
</gene>
<dbReference type="SUPFAM" id="SSF51126">
    <property type="entry name" value="Pectin lyase-like"/>
    <property type="match status" value="3"/>
</dbReference>
<organism evidence="2 3">
    <name type="scientific">Dulcicalothrix desertica PCC 7102</name>
    <dbReference type="NCBI Taxonomy" id="232991"/>
    <lineage>
        <taxon>Bacteria</taxon>
        <taxon>Bacillati</taxon>
        <taxon>Cyanobacteriota</taxon>
        <taxon>Cyanophyceae</taxon>
        <taxon>Nostocales</taxon>
        <taxon>Calotrichaceae</taxon>
        <taxon>Dulcicalothrix</taxon>
    </lineage>
</organism>
<dbReference type="AlphaFoldDB" id="A0A433V9T8"/>
<dbReference type="RefSeq" id="WP_127084040.1">
    <property type="nucleotide sequence ID" value="NZ_RSCL01000015.1"/>
</dbReference>
<dbReference type="InterPro" id="IPR012334">
    <property type="entry name" value="Pectin_lyas_fold"/>
</dbReference>
<accession>A0A433V9T8</accession>
<dbReference type="EMBL" id="RSCL01000015">
    <property type="protein sequence ID" value="RUT02870.1"/>
    <property type="molecule type" value="Genomic_DNA"/>
</dbReference>
<dbReference type="SMART" id="SM00912">
    <property type="entry name" value="Haemagg_act"/>
    <property type="match status" value="1"/>
</dbReference>